<gene>
    <name evidence="2" type="ORF">LSINAPIS_LOCUS12144</name>
</gene>
<feature type="domain" description="3'-5' exonuclease" evidence="1">
    <location>
        <begin position="363"/>
        <end position="555"/>
    </location>
</feature>
<dbReference type="PANTHER" id="PTHR47765">
    <property type="entry name" value="3'-5' EXONUCLEASE DOMAIN-CONTAINING PROTEIN"/>
    <property type="match status" value="1"/>
</dbReference>
<dbReference type="Pfam" id="PF01612">
    <property type="entry name" value="DNA_pol_A_exo1"/>
    <property type="match status" value="1"/>
</dbReference>
<dbReference type="SUPFAM" id="SSF53098">
    <property type="entry name" value="Ribonuclease H-like"/>
    <property type="match status" value="1"/>
</dbReference>
<proteinExistence type="predicted"/>
<dbReference type="InterPro" id="IPR012337">
    <property type="entry name" value="RNaseH-like_sf"/>
</dbReference>
<dbReference type="GO" id="GO:0003676">
    <property type="term" value="F:nucleic acid binding"/>
    <property type="evidence" value="ECO:0007669"/>
    <property type="project" value="InterPro"/>
</dbReference>
<dbReference type="InterPro" id="IPR002562">
    <property type="entry name" value="3'-5'_exonuclease_dom"/>
</dbReference>
<dbReference type="Pfam" id="PF01927">
    <property type="entry name" value="Mut7-C"/>
    <property type="match status" value="1"/>
</dbReference>
<organism evidence="2 3">
    <name type="scientific">Leptidea sinapis</name>
    <dbReference type="NCBI Taxonomy" id="189913"/>
    <lineage>
        <taxon>Eukaryota</taxon>
        <taxon>Metazoa</taxon>
        <taxon>Ecdysozoa</taxon>
        <taxon>Arthropoda</taxon>
        <taxon>Hexapoda</taxon>
        <taxon>Insecta</taxon>
        <taxon>Pterygota</taxon>
        <taxon>Neoptera</taxon>
        <taxon>Endopterygota</taxon>
        <taxon>Lepidoptera</taxon>
        <taxon>Glossata</taxon>
        <taxon>Ditrysia</taxon>
        <taxon>Papilionoidea</taxon>
        <taxon>Pieridae</taxon>
        <taxon>Dismorphiinae</taxon>
        <taxon>Leptidea</taxon>
    </lineage>
</organism>
<sequence>MEDSLKQFGFDVDIDKSVQNWLENLQTTWKPWKKSSIVDDLFKKIFDFDNPYRIALICVIKCPEYKDSNPMSLPYFIIESVFKWSQTLSKAPDDLFKLPAFHIAIMQKNRHFLGLIIKTFHLKTIKDKILPIIYEMMEKDNRKQAIQIVSDLELYDDIPIETLLFPLFLQDRLSVINEYLTDSPSQVLPLIHFLDSLLDRNCKIRNYVQIFLENNKVNNIKYNKIHYKPLGKYVARLCNKFNIPIETCQNLSRNRTAGGLKYLINQKYVEHKVSASVWDDLVKDNLKNSEGFGIDFIYMLMEFDQSEALKWAKYLNISENDLPSTLRPTVIPENILETTEEVWESQEIATKQYYKYPLSANSIIMVSDGEQFYDIMSTLEKCEMVSIDCEWKPSFGAAQSQVALIQVATFSCVYLIDTLILNDKKYASFWYTFNKHFLDNDEIIKLGFGIEQDLKEMKVSIVGLQNIKTKGAGFLDLAGLWKGLVDAGLILPRSNDVSGKGLSSLVESCFGVPLEKSEQCSNWELRPLRTTQINYAALDAYVLLEIYTYFKKLCAEQNIDFEVICNDIMIDKKSKHSKKSKTAGLPPPTNIEQRQVKDLKILVERELSYLLSYLRYCGFDTVVMPSNMLWHEANDFALAEDRIILTVKLKCSSKPQFSQNSILNIGKLTIQDQIKRIITTFKVNIYESDLGTRCVQCNGINHIKMNSNELADIYHKSKVEASSSDYPTHISEDEYLDNFLSDSDSDEAYITHKPIPSKKPQCKTDKGTVIDMDNIHQMLQYYQSNSDKYCLLCDTCGKFQWDGDVGMNFIRNLILKTLNLSEQN</sequence>
<dbReference type="PANTHER" id="PTHR47765:SF2">
    <property type="entry name" value="EXONUCLEASE MUT-7 HOMOLOG"/>
    <property type="match status" value="1"/>
</dbReference>
<evidence type="ECO:0000259" key="1">
    <source>
        <dbReference type="SMART" id="SM00474"/>
    </source>
</evidence>
<evidence type="ECO:0000313" key="2">
    <source>
        <dbReference type="EMBL" id="VVD01809.1"/>
    </source>
</evidence>
<dbReference type="SMART" id="SM00474">
    <property type="entry name" value="35EXOc"/>
    <property type="match status" value="1"/>
</dbReference>
<dbReference type="InterPro" id="IPR036397">
    <property type="entry name" value="RNaseH_sf"/>
</dbReference>
<protein>
    <recommendedName>
        <fullName evidence="1">3'-5' exonuclease domain-containing protein</fullName>
    </recommendedName>
</protein>
<dbReference type="InterPro" id="IPR052408">
    <property type="entry name" value="Exonuclease_MUT-7-like"/>
</dbReference>
<dbReference type="GO" id="GO:0008408">
    <property type="term" value="F:3'-5' exonuclease activity"/>
    <property type="evidence" value="ECO:0007669"/>
    <property type="project" value="InterPro"/>
</dbReference>
<dbReference type="AlphaFoldDB" id="A0A5E4QXB9"/>
<dbReference type="Gene3D" id="3.30.420.10">
    <property type="entry name" value="Ribonuclease H-like superfamily/Ribonuclease H"/>
    <property type="match status" value="1"/>
</dbReference>
<dbReference type="InterPro" id="IPR002782">
    <property type="entry name" value="Mut7-C_RNAse_dom"/>
</dbReference>
<name>A0A5E4QXB9_9NEOP</name>
<keyword evidence="3" id="KW-1185">Reference proteome</keyword>
<reference evidence="2 3" key="1">
    <citation type="submission" date="2017-07" db="EMBL/GenBank/DDBJ databases">
        <authorList>
            <person name="Talla V."/>
            <person name="Backstrom N."/>
        </authorList>
    </citation>
    <scope>NUCLEOTIDE SEQUENCE [LARGE SCALE GENOMIC DNA]</scope>
</reference>
<evidence type="ECO:0000313" key="3">
    <source>
        <dbReference type="Proteomes" id="UP000324832"/>
    </source>
</evidence>
<dbReference type="GO" id="GO:0006139">
    <property type="term" value="P:nucleobase-containing compound metabolic process"/>
    <property type="evidence" value="ECO:0007669"/>
    <property type="project" value="InterPro"/>
</dbReference>
<dbReference type="EMBL" id="FZQP02005554">
    <property type="protein sequence ID" value="VVD01809.1"/>
    <property type="molecule type" value="Genomic_DNA"/>
</dbReference>
<dbReference type="Proteomes" id="UP000324832">
    <property type="component" value="Unassembled WGS sequence"/>
</dbReference>
<accession>A0A5E4QXB9</accession>